<evidence type="ECO:0000256" key="3">
    <source>
        <dbReference type="ARBA" id="ARBA00022825"/>
    </source>
</evidence>
<feature type="domain" description="Peptidase S9 prolyl oligopeptidase catalytic" evidence="4">
    <location>
        <begin position="391"/>
        <end position="598"/>
    </location>
</feature>
<dbReference type="InterPro" id="IPR029058">
    <property type="entry name" value="AB_hydrolase_fold"/>
</dbReference>
<dbReference type="PANTHER" id="PTHR42776:SF27">
    <property type="entry name" value="DIPEPTIDYL PEPTIDASE FAMILY MEMBER 6"/>
    <property type="match status" value="1"/>
</dbReference>
<keyword evidence="7" id="KW-1185">Reference proteome</keyword>
<dbReference type="EMBL" id="JBHTNU010000022">
    <property type="protein sequence ID" value="MFD1428392.1"/>
    <property type="molecule type" value="Genomic_DNA"/>
</dbReference>
<accession>A0ABW4CC79</accession>
<dbReference type="Gene3D" id="2.120.10.30">
    <property type="entry name" value="TolB, C-terminal domain"/>
    <property type="match status" value="1"/>
</dbReference>
<keyword evidence="3" id="KW-0720">Serine protease</keyword>
<dbReference type="InterPro" id="IPR001375">
    <property type="entry name" value="Peptidase_S9_cat"/>
</dbReference>
<dbReference type="InterPro" id="IPR011042">
    <property type="entry name" value="6-blade_b-propeller_TolB-like"/>
</dbReference>
<evidence type="ECO:0000313" key="7">
    <source>
        <dbReference type="Proteomes" id="UP001597282"/>
    </source>
</evidence>
<dbReference type="PRINTS" id="PR00862">
    <property type="entry name" value="PROLIGOPTASE"/>
</dbReference>
<dbReference type="Proteomes" id="UP001597282">
    <property type="component" value="Unassembled WGS sequence"/>
</dbReference>
<dbReference type="InterPro" id="IPR023302">
    <property type="entry name" value="Pept_S9A_N"/>
</dbReference>
<evidence type="ECO:0000313" key="6">
    <source>
        <dbReference type="EMBL" id="MFD1428392.1"/>
    </source>
</evidence>
<evidence type="ECO:0000259" key="4">
    <source>
        <dbReference type="Pfam" id="PF00326"/>
    </source>
</evidence>
<gene>
    <name evidence="6" type="ORF">ACFQ4Y_15930</name>
</gene>
<evidence type="ECO:0000256" key="2">
    <source>
        <dbReference type="ARBA" id="ARBA00022801"/>
    </source>
</evidence>
<dbReference type="PANTHER" id="PTHR42776">
    <property type="entry name" value="SERINE PEPTIDASE S9 FAMILY MEMBER"/>
    <property type="match status" value="1"/>
</dbReference>
<dbReference type="SUPFAM" id="SSF82171">
    <property type="entry name" value="DPP6 N-terminal domain-like"/>
    <property type="match status" value="1"/>
</dbReference>
<name>A0ABW4CC79_9BACL</name>
<dbReference type="InterPro" id="IPR002470">
    <property type="entry name" value="Peptidase_S9A"/>
</dbReference>
<dbReference type="Pfam" id="PF00326">
    <property type="entry name" value="Peptidase_S9"/>
    <property type="match status" value="1"/>
</dbReference>
<keyword evidence="1" id="KW-0645">Protease</keyword>
<reference evidence="7" key="1">
    <citation type="journal article" date="2019" name="Int. J. Syst. Evol. Microbiol.">
        <title>The Global Catalogue of Microorganisms (GCM) 10K type strain sequencing project: providing services to taxonomists for standard genome sequencing and annotation.</title>
        <authorList>
            <consortium name="The Broad Institute Genomics Platform"/>
            <consortium name="The Broad Institute Genome Sequencing Center for Infectious Disease"/>
            <person name="Wu L."/>
            <person name="Ma J."/>
        </authorList>
    </citation>
    <scope>NUCLEOTIDE SEQUENCE [LARGE SCALE GENOMIC DNA]</scope>
    <source>
        <strain evidence="7">S1</strain>
    </source>
</reference>
<proteinExistence type="predicted"/>
<feature type="domain" description="Peptidase S9A N-terminal" evidence="5">
    <location>
        <begin position="63"/>
        <end position="287"/>
    </location>
</feature>
<dbReference type="RefSeq" id="WP_380167246.1">
    <property type="nucleotide sequence ID" value="NZ_JBHTNU010000022.1"/>
</dbReference>
<sequence length="601" mass="67915">MTSVKKSIDIRRYMEIRSAFSPSFAPDDQGMYFLSTMSGTTQVWKQDVEHPWPRQITFFPDGVMGVSTSPQEDRILVSADQGGNERAQLFLMDGDGLEMKDISQDPDHIYAFGAWSPDGNSLTYASNRRNGKNFDVYLYELKTDSHRLLHQSDHTNYAGRFSPDGKKILFSRVYNNMDNDLCLLDLDTGNTRWLTPHKGEAVFAGARFSPDGDSLFLLSDWESEFTRVVRVDLNTLDWTWLTEDQWDAEGLSLSPDGGFLAFTQNEGGNSRLKILDLDASRSLKLPELPQGVILGTTWSWQGNRLAFTLNSPRHGTEIWQIQLEKSNPERITYASISGVPQNTLIAPQEITYPSFDGLKIPAFYYRPPDQKGPYPVIVWVHGGPESQSRNSFNPLIQFFLQRGMAVLVPNVRGSSGYGRTYVHLDDVRKRMDSVTDLAQCVDWLKKHGNAREDAIAVMGGSYGGFMVLAALTHYPDLWAAGVDIVGIANLRTFIQNTSPYRRHLRESEYGTIEDDGDFFDQVSPIHHVDNIRAPLFVVHGANDPRVPISEAEQIVDALKKRNHPVEYLHYEDEGHGLAKLENRVHAYSAIAESLEKWLMKK</sequence>
<protein>
    <submittedName>
        <fullName evidence="6">S9 family peptidase</fullName>
    </submittedName>
</protein>
<keyword evidence="2" id="KW-0378">Hydrolase</keyword>
<organism evidence="6 7">
    <name type="scientific">Kroppenstedtia sanguinis</name>
    <dbReference type="NCBI Taxonomy" id="1380684"/>
    <lineage>
        <taxon>Bacteria</taxon>
        <taxon>Bacillati</taxon>
        <taxon>Bacillota</taxon>
        <taxon>Bacilli</taxon>
        <taxon>Bacillales</taxon>
        <taxon>Thermoactinomycetaceae</taxon>
        <taxon>Kroppenstedtia</taxon>
    </lineage>
</organism>
<dbReference type="SUPFAM" id="SSF53474">
    <property type="entry name" value="alpha/beta-Hydrolases"/>
    <property type="match status" value="1"/>
</dbReference>
<evidence type="ECO:0000259" key="5">
    <source>
        <dbReference type="Pfam" id="PF02897"/>
    </source>
</evidence>
<evidence type="ECO:0000256" key="1">
    <source>
        <dbReference type="ARBA" id="ARBA00022670"/>
    </source>
</evidence>
<dbReference type="Gene3D" id="3.40.50.1820">
    <property type="entry name" value="alpha/beta hydrolase"/>
    <property type="match status" value="1"/>
</dbReference>
<comment type="caution">
    <text evidence="6">The sequence shown here is derived from an EMBL/GenBank/DDBJ whole genome shotgun (WGS) entry which is preliminary data.</text>
</comment>
<dbReference type="Pfam" id="PF02897">
    <property type="entry name" value="Peptidase_S9_N"/>
    <property type="match status" value="1"/>
</dbReference>